<dbReference type="Proteomes" id="UP001218218">
    <property type="component" value="Unassembled WGS sequence"/>
</dbReference>
<organism evidence="2 3">
    <name type="scientific">Mycena albidolilacea</name>
    <dbReference type="NCBI Taxonomy" id="1033008"/>
    <lineage>
        <taxon>Eukaryota</taxon>
        <taxon>Fungi</taxon>
        <taxon>Dikarya</taxon>
        <taxon>Basidiomycota</taxon>
        <taxon>Agaricomycotina</taxon>
        <taxon>Agaricomycetes</taxon>
        <taxon>Agaricomycetidae</taxon>
        <taxon>Agaricales</taxon>
        <taxon>Marasmiineae</taxon>
        <taxon>Mycenaceae</taxon>
        <taxon>Mycena</taxon>
    </lineage>
</organism>
<proteinExistence type="predicted"/>
<dbReference type="EMBL" id="JARIHO010000063">
    <property type="protein sequence ID" value="KAJ7315235.1"/>
    <property type="molecule type" value="Genomic_DNA"/>
</dbReference>
<feature type="compositionally biased region" description="Acidic residues" evidence="1">
    <location>
        <begin position="104"/>
        <end position="120"/>
    </location>
</feature>
<evidence type="ECO:0000313" key="2">
    <source>
        <dbReference type="EMBL" id="KAJ7315235.1"/>
    </source>
</evidence>
<feature type="compositionally biased region" description="Basic and acidic residues" evidence="1">
    <location>
        <begin position="30"/>
        <end position="73"/>
    </location>
</feature>
<comment type="caution">
    <text evidence="2">The sequence shown here is derived from an EMBL/GenBank/DDBJ whole genome shotgun (WGS) entry which is preliminary data.</text>
</comment>
<evidence type="ECO:0000313" key="3">
    <source>
        <dbReference type="Proteomes" id="UP001218218"/>
    </source>
</evidence>
<protein>
    <submittedName>
        <fullName evidence="2">Uncharacterized protein</fullName>
    </submittedName>
</protein>
<gene>
    <name evidence="2" type="ORF">DFH08DRAFT_972259</name>
</gene>
<evidence type="ECO:0000256" key="1">
    <source>
        <dbReference type="SAM" id="MobiDB-lite"/>
    </source>
</evidence>
<feature type="region of interest" description="Disordered" evidence="1">
    <location>
        <begin position="30"/>
        <end position="120"/>
    </location>
</feature>
<reference evidence="2" key="1">
    <citation type="submission" date="2023-03" db="EMBL/GenBank/DDBJ databases">
        <title>Massive genome expansion in bonnet fungi (Mycena s.s.) driven by repeated elements and novel gene families across ecological guilds.</title>
        <authorList>
            <consortium name="Lawrence Berkeley National Laboratory"/>
            <person name="Harder C.B."/>
            <person name="Miyauchi S."/>
            <person name="Viragh M."/>
            <person name="Kuo A."/>
            <person name="Thoen E."/>
            <person name="Andreopoulos B."/>
            <person name="Lu D."/>
            <person name="Skrede I."/>
            <person name="Drula E."/>
            <person name="Henrissat B."/>
            <person name="Morin E."/>
            <person name="Kohler A."/>
            <person name="Barry K."/>
            <person name="LaButti K."/>
            <person name="Morin E."/>
            <person name="Salamov A."/>
            <person name="Lipzen A."/>
            <person name="Mereny Z."/>
            <person name="Hegedus B."/>
            <person name="Baldrian P."/>
            <person name="Stursova M."/>
            <person name="Weitz H."/>
            <person name="Taylor A."/>
            <person name="Grigoriev I.V."/>
            <person name="Nagy L.G."/>
            <person name="Martin F."/>
            <person name="Kauserud H."/>
        </authorList>
    </citation>
    <scope>NUCLEOTIDE SEQUENCE</scope>
    <source>
        <strain evidence="2">CBHHK002</strain>
    </source>
</reference>
<name>A0AAD7EF43_9AGAR</name>
<accession>A0AAD7EF43</accession>
<keyword evidence="3" id="KW-1185">Reference proteome</keyword>
<dbReference type="AlphaFoldDB" id="A0AAD7EF43"/>
<sequence>MPSSRIFKTHEDHLRYLLRLQSYREYRARNREKCRQKGRERMARLRAKRTEEQRARNRDIQAQYRERYREHIAHRARRKSAQENAVDGRVTKPRPKARHYWSADELDSDSSEESEGENEW</sequence>